<dbReference type="InterPro" id="IPR005084">
    <property type="entry name" value="CBM6"/>
</dbReference>
<dbReference type="Pfam" id="PF03422">
    <property type="entry name" value="CBM_6"/>
    <property type="match status" value="2"/>
</dbReference>
<dbReference type="Pfam" id="PF25275">
    <property type="entry name" value="Golvesin_C"/>
    <property type="match status" value="1"/>
</dbReference>
<name>A0A0L6JWJ9_9FIRM</name>
<evidence type="ECO:0000259" key="3">
    <source>
        <dbReference type="PROSITE" id="PS51766"/>
    </source>
</evidence>
<reference evidence="5" key="1">
    <citation type="submission" date="2015-07" db="EMBL/GenBank/DDBJ databases">
        <title>Near-Complete Genome Sequence of the Cellulolytic Bacterium Bacteroides (Pseudobacteroides) cellulosolvens ATCC 35603.</title>
        <authorList>
            <person name="Dassa B."/>
            <person name="Utturkar S.M."/>
            <person name="Klingeman D.M."/>
            <person name="Hurt R.A."/>
            <person name="Keller M."/>
            <person name="Xu J."/>
            <person name="Reddy Y.H.K."/>
            <person name="Borovok I."/>
            <person name="Grinberg I.R."/>
            <person name="Lamed R."/>
            <person name="Zhivin O."/>
            <person name="Bayer E.A."/>
            <person name="Brown S.D."/>
        </authorList>
    </citation>
    <scope>NUCLEOTIDE SEQUENCE [LARGE SCALE GENOMIC DNA]</scope>
    <source>
        <strain evidence="5">DSM 2933</strain>
    </source>
</reference>
<dbReference type="InterPro" id="IPR008969">
    <property type="entry name" value="CarboxyPept-like_regulatory"/>
</dbReference>
<dbReference type="Gene3D" id="2.60.120.260">
    <property type="entry name" value="Galactose-binding domain-like"/>
    <property type="match status" value="2"/>
</dbReference>
<feature type="domain" description="Dockerin" evidence="3">
    <location>
        <begin position="832"/>
        <end position="903"/>
    </location>
</feature>
<feature type="signal peptide" evidence="2">
    <location>
        <begin position="1"/>
        <end position="23"/>
    </location>
</feature>
<organism evidence="4 5">
    <name type="scientific">Pseudobacteroides cellulosolvens ATCC 35603 = DSM 2933</name>
    <dbReference type="NCBI Taxonomy" id="398512"/>
    <lineage>
        <taxon>Bacteria</taxon>
        <taxon>Bacillati</taxon>
        <taxon>Bacillota</taxon>
        <taxon>Clostridia</taxon>
        <taxon>Eubacteriales</taxon>
        <taxon>Oscillospiraceae</taxon>
        <taxon>Pseudobacteroides</taxon>
    </lineage>
</organism>
<gene>
    <name evidence="4" type="ORF">Bccel_5401</name>
</gene>
<dbReference type="GO" id="GO:0030246">
    <property type="term" value="F:carbohydrate binding"/>
    <property type="evidence" value="ECO:0007669"/>
    <property type="project" value="InterPro"/>
</dbReference>
<dbReference type="SMART" id="SM00606">
    <property type="entry name" value="CBD_IV"/>
    <property type="match status" value="1"/>
</dbReference>
<dbReference type="CDD" id="cd04084">
    <property type="entry name" value="CBM6_xylanase-like"/>
    <property type="match status" value="2"/>
</dbReference>
<evidence type="ECO:0000313" key="5">
    <source>
        <dbReference type="Proteomes" id="UP000036923"/>
    </source>
</evidence>
<dbReference type="Gene3D" id="2.60.40.4130">
    <property type="match status" value="1"/>
</dbReference>
<dbReference type="RefSeq" id="WP_036945222.1">
    <property type="nucleotide sequence ID" value="NZ_JQKC01000045.1"/>
</dbReference>
<dbReference type="SUPFAM" id="SSF49464">
    <property type="entry name" value="Carboxypeptidase regulatory domain-like"/>
    <property type="match status" value="1"/>
</dbReference>
<keyword evidence="1 2" id="KW-0732">Signal</keyword>
<proteinExistence type="predicted"/>
<accession>A0A0L6JWJ9</accession>
<dbReference type="PROSITE" id="PS51766">
    <property type="entry name" value="DOCKERIN"/>
    <property type="match status" value="1"/>
</dbReference>
<comment type="caution">
    <text evidence="4">The sequence shown here is derived from an EMBL/GenBank/DDBJ whole genome shotgun (WGS) entry which is preliminary data.</text>
</comment>
<feature type="chain" id="PRO_5039660966" evidence="2">
    <location>
        <begin position="24"/>
        <end position="904"/>
    </location>
</feature>
<dbReference type="InterPro" id="IPR008979">
    <property type="entry name" value="Galactose-bd-like_sf"/>
</dbReference>
<evidence type="ECO:0000256" key="1">
    <source>
        <dbReference type="ARBA" id="ARBA00022729"/>
    </source>
</evidence>
<evidence type="ECO:0000256" key="2">
    <source>
        <dbReference type="SAM" id="SignalP"/>
    </source>
</evidence>
<dbReference type="AlphaFoldDB" id="A0A0L6JWJ9"/>
<dbReference type="EMBL" id="LGTC01000001">
    <property type="protein sequence ID" value="KNY30124.1"/>
    <property type="molecule type" value="Genomic_DNA"/>
</dbReference>
<dbReference type="InterPro" id="IPR006584">
    <property type="entry name" value="Cellulose-bd_IV"/>
</dbReference>
<protein>
    <submittedName>
        <fullName evidence="4">Carbohydrate binding family 6</fullName>
    </submittedName>
</protein>
<dbReference type="SUPFAM" id="SSF63446">
    <property type="entry name" value="Type I dockerin domain"/>
    <property type="match status" value="1"/>
</dbReference>
<dbReference type="InterPro" id="IPR033803">
    <property type="entry name" value="CBD-like_Golvesin-Xly"/>
</dbReference>
<dbReference type="OrthoDB" id="3648721at2"/>
<dbReference type="InterPro" id="IPR016134">
    <property type="entry name" value="Dockerin_dom"/>
</dbReference>
<dbReference type="CDD" id="cd14254">
    <property type="entry name" value="Dockerin_II"/>
    <property type="match status" value="1"/>
</dbReference>
<dbReference type="InterPro" id="IPR036439">
    <property type="entry name" value="Dockerin_dom_sf"/>
</dbReference>
<dbReference type="GO" id="GO:0000272">
    <property type="term" value="P:polysaccharide catabolic process"/>
    <property type="evidence" value="ECO:0007669"/>
    <property type="project" value="InterPro"/>
</dbReference>
<keyword evidence="5" id="KW-1185">Reference proteome</keyword>
<dbReference type="SUPFAM" id="SSF49785">
    <property type="entry name" value="Galactose-binding domain-like"/>
    <property type="match status" value="1"/>
</dbReference>
<evidence type="ECO:0000313" key="4">
    <source>
        <dbReference type="EMBL" id="KNY30124.1"/>
    </source>
</evidence>
<sequence length="904" mass="100780">MKFRRIISIVLSIIFLFSLTSFDPSTHFNAKAYADPSQSTDNICVIDYDLFAPEQSYGYYEAPEVWSGHIKEGNGGLSKISSKVGDTACWYYKVPASGYYDISISYPLRDTNAKTAKYTVIKNYEVIDCFYQDQTCLPETLKYYFEKDIVVKIYLTVTSGTEHIADKVEFIRVAEPTSTPTPRPTPSPCAAAIPVYAEAENCIFGGDIIKEDTYLYAGKQGGNILIPNVSFGCGHIPNNIFSAGISLDQNTEPGQIEIRKDSTTGQLLGTLQLINTNERVSCYLEQNTTLTPISGASCNIYLVFKGNCSGRYDWFKLTGSAAEKKKQPDSVQLVPLCDNIDYFRGIDEKVISINGMGGKIGFQLKDMSGNPIPGQTINIERSNYNWDIDAYSITDNSGIAYFNYLPKYINMPVGDVLKVSYYGNNKYKGLYYQINARNYGPGTSTPTPTVVPTPTIEYTPVIIDNSSKEYFEKGEWQEQSGGVNGTYRLSTKIGSTALWRYQIPEDGYYEITALIPEGAQNTLSKYTIFHDGQQVDSFYNINTSGSFCLTKKFGTFMEYKKDSWITVMVKSVSEGTCIADTISVKRLSKQPTPQPTVPSGYSRPTVRDAEYCDISGVVKEKDYITSCDDSDYVIINGVTLSGYAYYDSIDIFSVNASVWGDSGENSLEVRVNSLDGPLLGTFQLKNTGNDPLKFSEQAFRMSSGSSDWVSSNLYVIFKGKGSCNIDWFKFSKSWKADPGSEILDLGPLGKKICGYIKPAFDKTNSELNKGFQVKIADTQQYSYTDSSGYFELPIYNDKPISLIITKDGYLKREINNIENKGITQIGTQEKPLELWPGDVSINGNQDNVVNMKDVVEIAKRFNSTLGDSLYSSNCDFNMDKAINIADIVIMAKYFNRTSNDYFNQ</sequence>
<dbReference type="Proteomes" id="UP000036923">
    <property type="component" value="Unassembled WGS sequence"/>
</dbReference>